<dbReference type="Pfam" id="PF03770">
    <property type="entry name" value="IPK"/>
    <property type="match status" value="1"/>
</dbReference>
<dbReference type="STRING" id="7998.ENSIPUP00000007689"/>
<accession>A0A2D0T257</accession>
<evidence type="ECO:0000313" key="8">
    <source>
        <dbReference type="Proteomes" id="UP000221080"/>
    </source>
</evidence>
<dbReference type="KEGG" id="ipu:108279338"/>
<evidence type="ECO:0000256" key="2">
    <source>
        <dbReference type="ARBA" id="ARBA00022679"/>
    </source>
</evidence>
<comment type="catalytic activity">
    <reaction evidence="6">
        <text>1D-myo-inositol 1,4,5-trisphosphate + ATP = 1D-myo-inositol 1,3,4,5-tetrakisphosphate + ADP + H(+)</text>
        <dbReference type="Rhea" id="RHEA:11020"/>
        <dbReference type="ChEBI" id="CHEBI:15378"/>
        <dbReference type="ChEBI" id="CHEBI:30616"/>
        <dbReference type="ChEBI" id="CHEBI:57895"/>
        <dbReference type="ChEBI" id="CHEBI:203600"/>
        <dbReference type="ChEBI" id="CHEBI:456216"/>
        <dbReference type="EC" id="2.7.1.127"/>
    </reaction>
    <physiologicalReaction direction="left-to-right" evidence="6">
        <dbReference type="Rhea" id="RHEA:11021"/>
    </physiologicalReaction>
</comment>
<gene>
    <name evidence="9" type="primary">itpkca</name>
</gene>
<evidence type="ECO:0000256" key="3">
    <source>
        <dbReference type="ARBA" id="ARBA00022741"/>
    </source>
</evidence>
<keyword evidence="4 7" id="KW-0418">Kinase</keyword>
<sequence length="426" mass="47973">MTKTPGSAAPCLDVGDMIQSLHWPTQAARDTEEQSRVVALRAAPPELVVTCEPCVAQTEKKIDHRNTSGLSCGSQPDEESLCSDSGFGGSPASSLGLRKLSDCSSAGLSPTSSFEEYEEEFHGNNEGKDHVERNKNMVNWSPVVLPLKKRSPWVQVVGHAGNFQTGSNGKLLKKYCASEQQCLQRLMDDVLRPFVPAYHGVTRRDEQDYNLMDDLLSYFDSPCIMDCKMGSRTYLEEELMKARKNPQPRKDMYEKMVAVDPEAPTPEENVQQAVLKTRYMQWRETLSSTATLGFRIEGIKKSDSTCNTNFKRTKYKEEVIQALDDFVDGNVSLLRHYQQRLKELRVMLEKSDFFKTHEVVGSSLLFVHDQSGRAGVWMIDFGKTVSVPPPLTLDHRSPWVEGNREDGYLWGLDNFIDILTAMLSVQ</sequence>
<dbReference type="GO" id="GO:0000828">
    <property type="term" value="F:inositol hexakisphosphate kinase activity"/>
    <property type="evidence" value="ECO:0007669"/>
    <property type="project" value="TreeGrafter"/>
</dbReference>
<dbReference type="GO" id="GO:0032958">
    <property type="term" value="P:inositol phosphate biosynthetic process"/>
    <property type="evidence" value="ECO:0007669"/>
    <property type="project" value="InterPro"/>
</dbReference>
<dbReference type="RefSeq" id="XP_017349008.1">
    <property type="nucleotide sequence ID" value="XM_017493519.3"/>
</dbReference>
<dbReference type="InterPro" id="IPR005522">
    <property type="entry name" value="IPK"/>
</dbReference>
<keyword evidence="3" id="KW-0547">Nucleotide-binding</keyword>
<evidence type="ECO:0000256" key="1">
    <source>
        <dbReference type="ARBA" id="ARBA00007374"/>
    </source>
</evidence>
<dbReference type="InterPro" id="IPR038286">
    <property type="entry name" value="IPK_sf"/>
</dbReference>
<dbReference type="GO" id="GO:0005524">
    <property type="term" value="F:ATP binding"/>
    <property type="evidence" value="ECO:0007669"/>
    <property type="project" value="UniProtKB-KW"/>
</dbReference>
<evidence type="ECO:0000256" key="4">
    <source>
        <dbReference type="ARBA" id="ARBA00022777"/>
    </source>
</evidence>
<dbReference type="AlphaFoldDB" id="A0A2D0T257"/>
<dbReference type="GO" id="GO:0008440">
    <property type="term" value="F:inositol-1,4,5-trisphosphate 3-kinase activity"/>
    <property type="evidence" value="ECO:0007669"/>
    <property type="project" value="UniProtKB-EC"/>
</dbReference>
<evidence type="ECO:0000256" key="5">
    <source>
        <dbReference type="ARBA" id="ARBA00022840"/>
    </source>
</evidence>
<dbReference type="Gene3D" id="3.30.470.160">
    <property type="entry name" value="Inositol polyphosphate kinase"/>
    <property type="match status" value="1"/>
</dbReference>
<reference evidence="9" key="2">
    <citation type="submission" date="2025-08" db="UniProtKB">
        <authorList>
            <consortium name="RefSeq"/>
        </authorList>
    </citation>
    <scope>IDENTIFICATION</scope>
    <source>
        <tissue evidence="9">Blood</tissue>
    </source>
</reference>
<dbReference type="GO" id="GO:0046854">
    <property type="term" value="P:phosphatidylinositol phosphate biosynthetic process"/>
    <property type="evidence" value="ECO:0007669"/>
    <property type="project" value="TreeGrafter"/>
</dbReference>
<proteinExistence type="inferred from homology"/>
<dbReference type="EC" id="2.7.-.-" evidence="7"/>
<dbReference type="OrthoDB" id="338650at2759"/>
<dbReference type="GO" id="GO:0005634">
    <property type="term" value="C:nucleus"/>
    <property type="evidence" value="ECO:0007669"/>
    <property type="project" value="TreeGrafter"/>
</dbReference>
<dbReference type="OMA" id="WKKPRST"/>
<dbReference type="FunFam" id="3.30.470.160:FF:000001">
    <property type="entry name" value="Kinase"/>
    <property type="match status" value="1"/>
</dbReference>
<evidence type="ECO:0000256" key="7">
    <source>
        <dbReference type="RuleBase" id="RU363090"/>
    </source>
</evidence>
<keyword evidence="2 7" id="KW-0808">Transferase</keyword>
<organism evidence="8 9">
    <name type="scientific">Ictalurus punctatus</name>
    <name type="common">Channel catfish</name>
    <name type="synonym">Silurus punctatus</name>
    <dbReference type="NCBI Taxonomy" id="7998"/>
    <lineage>
        <taxon>Eukaryota</taxon>
        <taxon>Metazoa</taxon>
        <taxon>Chordata</taxon>
        <taxon>Craniata</taxon>
        <taxon>Vertebrata</taxon>
        <taxon>Euteleostomi</taxon>
        <taxon>Actinopterygii</taxon>
        <taxon>Neopterygii</taxon>
        <taxon>Teleostei</taxon>
        <taxon>Ostariophysi</taxon>
        <taxon>Siluriformes</taxon>
        <taxon>Ictaluridae</taxon>
        <taxon>Ictalurus</taxon>
    </lineage>
</organism>
<protein>
    <recommendedName>
        <fullName evidence="7">Kinase</fullName>
        <ecNumber evidence="7">2.7.-.-</ecNumber>
    </recommendedName>
</protein>
<dbReference type="PANTHER" id="PTHR12400:SF106">
    <property type="entry name" value="INOSITOL-TRISPHOSPHATE 3-KINASE C"/>
    <property type="match status" value="1"/>
</dbReference>
<dbReference type="PANTHER" id="PTHR12400">
    <property type="entry name" value="INOSITOL POLYPHOSPHATE KINASE"/>
    <property type="match status" value="1"/>
</dbReference>
<name>A0A2D0T257_ICTPU</name>
<reference evidence="8" key="1">
    <citation type="journal article" date="2016" name="Nat. Commun.">
        <title>The channel catfish genome sequence provides insights into the evolution of scale formation in teleosts.</title>
        <authorList>
            <person name="Liu Z."/>
            <person name="Liu S."/>
            <person name="Yao J."/>
            <person name="Bao L."/>
            <person name="Zhang J."/>
            <person name="Li Y."/>
            <person name="Jiang C."/>
            <person name="Sun L."/>
            <person name="Wang R."/>
            <person name="Zhang Y."/>
            <person name="Zhou T."/>
            <person name="Zeng Q."/>
            <person name="Fu Q."/>
            <person name="Gao S."/>
            <person name="Li N."/>
            <person name="Koren S."/>
            <person name="Jiang Y."/>
            <person name="Zimin A."/>
            <person name="Xu P."/>
            <person name="Phillippy A.M."/>
            <person name="Geng X."/>
            <person name="Song L."/>
            <person name="Sun F."/>
            <person name="Li C."/>
            <person name="Wang X."/>
            <person name="Chen A."/>
            <person name="Jin Y."/>
            <person name="Yuan Z."/>
            <person name="Yang Y."/>
            <person name="Tan S."/>
            <person name="Peatman E."/>
            <person name="Lu J."/>
            <person name="Qin Z."/>
            <person name="Dunham R."/>
            <person name="Li Z."/>
            <person name="Sonstegard T."/>
            <person name="Feng J."/>
            <person name="Danzmann R.G."/>
            <person name="Schroeder S."/>
            <person name="Scheffler B."/>
            <person name="Duke M.V."/>
            <person name="Ballard L."/>
            <person name="Kucuktas H."/>
            <person name="Kaltenboeck L."/>
            <person name="Liu H."/>
            <person name="Armbruster J."/>
            <person name="Xie Y."/>
            <person name="Kirby M.L."/>
            <person name="Tian Y."/>
            <person name="Flanagan M.E."/>
            <person name="Mu W."/>
            <person name="Waldbieser G.C."/>
        </authorList>
    </citation>
    <scope>NUCLEOTIDE SEQUENCE [LARGE SCALE GENOMIC DNA]</scope>
    <source>
        <strain evidence="8">SDA103</strain>
    </source>
</reference>
<dbReference type="GO" id="GO:0005737">
    <property type="term" value="C:cytoplasm"/>
    <property type="evidence" value="ECO:0007669"/>
    <property type="project" value="TreeGrafter"/>
</dbReference>
<keyword evidence="8" id="KW-1185">Reference proteome</keyword>
<comment type="similarity">
    <text evidence="1 7">Belongs to the inositol phosphokinase (IPK) family.</text>
</comment>
<dbReference type="CTD" id="562919"/>
<evidence type="ECO:0000256" key="6">
    <source>
        <dbReference type="ARBA" id="ARBA00051963"/>
    </source>
</evidence>
<dbReference type="Proteomes" id="UP000221080">
    <property type="component" value="Chromosome 18"/>
</dbReference>
<dbReference type="SUPFAM" id="SSF56104">
    <property type="entry name" value="SAICAR synthase-like"/>
    <property type="match status" value="1"/>
</dbReference>
<keyword evidence="5" id="KW-0067">ATP-binding</keyword>
<dbReference type="GeneID" id="108279338"/>
<evidence type="ECO:0000313" key="9">
    <source>
        <dbReference type="RefSeq" id="XP_017349008.1"/>
    </source>
</evidence>